<dbReference type="Proteomes" id="UP000246171">
    <property type="component" value="Unassembled WGS sequence"/>
</dbReference>
<evidence type="ECO:0000256" key="1">
    <source>
        <dbReference type="ARBA" id="ARBA00022737"/>
    </source>
</evidence>
<dbReference type="PANTHER" id="PTHR24198">
    <property type="entry name" value="ANKYRIN REPEAT AND PROTEIN KINASE DOMAIN-CONTAINING PROTEIN"/>
    <property type="match status" value="1"/>
</dbReference>
<keyword evidence="5" id="KW-1185">Reference proteome</keyword>
<protein>
    <submittedName>
        <fullName evidence="4">Ankyrin</fullName>
    </submittedName>
</protein>
<dbReference type="VEuPathDB" id="FungiDB:BO83DRAFT_132881"/>
<comment type="caution">
    <text evidence="4">The sequence shown here is derived from an EMBL/GenBank/DDBJ whole genome shotgun (WGS) entry which is preliminary data.</text>
</comment>
<dbReference type="Pfam" id="PF12796">
    <property type="entry name" value="Ank_2"/>
    <property type="match status" value="1"/>
</dbReference>
<dbReference type="InterPro" id="IPR002110">
    <property type="entry name" value="Ankyrin_rpt"/>
</dbReference>
<feature type="repeat" description="ANK" evidence="3">
    <location>
        <begin position="55"/>
        <end position="87"/>
    </location>
</feature>
<evidence type="ECO:0000313" key="5">
    <source>
        <dbReference type="Proteomes" id="UP000246171"/>
    </source>
</evidence>
<dbReference type="PANTHER" id="PTHR24198:SF165">
    <property type="entry name" value="ANKYRIN REPEAT-CONTAINING PROTEIN-RELATED"/>
    <property type="match status" value="1"/>
</dbReference>
<name>A0A317WBY8_ASPEC</name>
<evidence type="ECO:0000256" key="2">
    <source>
        <dbReference type="ARBA" id="ARBA00023043"/>
    </source>
</evidence>
<accession>A0A317WBY8</accession>
<reference evidence="4" key="1">
    <citation type="submission" date="2016-12" db="EMBL/GenBank/DDBJ databases">
        <title>The genomes of Aspergillus section Nigri reveals drivers in fungal speciation.</title>
        <authorList>
            <consortium name="DOE Joint Genome Institute"/>
            <person name="Vesth T.C."/>
            <person name="Nybo J."/>
            <person name="Theobald S."/>
            <person name="Brandl J."/>
            <person name="Frisvad J.C."/>
            <person name="Nielsen K.F."/>
            <person name="Lyhne E.K."/>
            <person name="Kogle M.E."/>
            <person name="Kuo A."/>
            <person name="Riley R."/>
            <person name="Clum A."/>
            <person name="Nolan M."/>
            <person name="Lipzen A."/>
            <person name="Salamov A."/>
            <person name="Henrissat B."/>
            <person name="Wiebenga A."/>
            <person name="De vries R.P."/>
            <person name="Grigoriev I.V."/>
            <person name="Mortensen U.H."/>
            <person name="Andersen M.R."/>
            <person name="Baker S.E."/>
        </authorList>
    </citation>
    <scope>NUCLEOTIDE SEQUENCE</scope>
    <source>
        <strain evidence="4">CBS 122712</strain>
    </source>
</reference>
<dbReference type="InterPro" id="IPR036770">
    <property type="entry name" value="Ankyrin_rpt-contain_sf"/>
</dbReference>
<proteinExistence type="predicted"/>
<keyword evidence="1" id="KW-0677">Repeat</keyword>
<dbReference type="RefSeq" id="XP_025392221.1">
    <property type="nucleotide sequence ID" value="XM_025526112.1"/>
</dbReference>
<sequence>METVQSSTNWSTWAWMLIKQMIRATRRSFTLLRVVRNMQYKPSWRKEQISHRNLRQETALFSAARFGRISIVKLMLENNVDPDPKNIDMKTPLLCAAKGLCPYSPRREDWDVAKNSRVVSLLDADADANPQRSLDSKSSTSENQLLAPLLYTVKGGYSDLIKALLNKGTQVYLSPRQRADIPALVIVAAKSGKKDILEFLMVEHSVSPETKSTALLFAMSNKEVETARFLLHHGVKATLLTGKAQSALHFAVFCGDKRTEWSTTTIFQSPRQTETNRGR</sequence>
<dbReference type="GeneID" id="37048074"/>
<dbReference type="Gene3D" id="1.25.40.20">
    <property type="entry name" value="Ankyrin repeat-containing domain"/>
    <property type="match status" value="2"/>
</dbReference>
<keyword evidence="2 3" id="KW-0040">ANK repeat</keyword>
<dbReference type="PROSITE" id="PS50088">
    <property type="entry name" value="ANK_REPEAT"/>
    <property type="match status" value="1"/>
</dbReference>
<evidence type="ECO:0000313" key="4">
    <source>
        <dbReference type="EMBL" id="PWY82558.1"/>
    </source>
</evidence>
<dbReference type="SUPFAM" id="SSF48403">
    <property type="entry name" value="Ankyrin repeat"/>
    <property type="match status" value="1"/>
</dbReference>
<dbReference type="SMART" id="SM00248">
    <property type="entry name" value="ANK"/>
    <property type="match status" value="3"/>
</dbReference>
<dbReference type="GO" id="GO:0005737">
    <property type="term" value="C:cytoplasm"/>
    <property type="evidence" value="ECO:0007669"/>
    <property type="project" value="TreeGrafter"/>
</dbReference>
<dbReference type="EMBL" id="MSFU01000003">
    <property type="protein sequence ID" value="PWY82558.1"/>
    <property type="molecule type" value="Genomic_DNA"/>
</dbReference>
<dbReference type="OrthoDB" id="341259at2759"/>
<gene>
    <name evidence="4" type="ORF">BO83DRAFT_132881</name>
</gene>
<dbReference type="AlphaFoldDB" id="A0A317WBY8"/>
<evidence type="ECO:0000256" key="3">
    <source>
        <dbReference type="PROSITE-ProRule" id="PRU00023"/>
    </source>
</evidence>
<organism evidence="4 5">
    <name type="scientific">Aspergillus eucalypticola (strain CBS 122712 / IBT 29274)</name>
    <dbReference type="NCBI Taxonomy" id="1448314"/>
    <lineage>
        <taxon>Eukaryota</taxon>
        <taxon>Fungi</taxon>
        <taxon>Dikarya</taxon>
        <taxon>Ascomycota</taxon>
        <taxon>Pezizomycotina</taxon>
        <taxon>Eurotiomycetes</taxon>
        <taxon>Eurotiomycetidae</taxon>
        <taxon>Eurotiales</taxon>
        <taxon>Aspergillaceae</taxon>
        <taxon>Aspergillus</taxon>
        <taxon>Aspergillus subgen. Circumdati</taxon>
    </lineage>
</organism>
<dbReference type="Pfam" id="PF13606">
    <property type="entry name" value="Ank_3"/>
    <property type="match status" value="1"/>
</dbReference>